<keyword evidence="6" id="KW-1185">Reference proteome</keyword>
<sequence length="318" mass="35462">MTRDITPAYPPDPNPINPACSFFQAWRNMMTIQHENIVRTGEPSRTASRVAMLRAVHQLLDEPVVFDDPVALPILGPKIEAELRADPFRYNDPMSRGLRGNLVVRSRFAEDELARAVASGVRQYVILGAGLDTFAYRNPHEATGLRVFEVDHPSTQQWKQRCLQNAGIPLPENLTCAPVDFEHETLPQGLESAGFRADLPACFSWLGVTMYLTEEAIMGSLGFVASLPKGSSISFDFRVASSMLDPVQRVIGEVMGRRAAAVGEPWVSAFEPALLRQQVLSLGFTEAETIEPDELNQRYLHRRKDGLRTSGRLMRARM</sequence>
<evidence type="ECO:0000313" key="6">
    <source>
        <dbReference type="Proteomes" id="UP001620514"/>
    </source>
</evidence>
<gene>
    <name evidence="5" type="ORF">ABH943_006950</name>
</gene>
<dbReference type="NCBIfam" id="TIGR00027">
    <property type="entry name" value="mthyl_TIGR00027"/>
    <property type="match status" value="1"/>
</dbReference>
<proteinExistence type="inferred from homology"/>
<evidence type="ECO:0000256" key="1">
    <source>
        <dbReference type="ARBA" id="ARBA00008138"/>
    </source>
</evidence>
<dbReference type="GO" id="GO:0008168">
    <property type="term" value="F:methyltransferase activity"/>
    <property type="evidence" value="ECO:0007669"/>
    <property type="project" value="UniProtKB-KW"/>
</dbReference>
<evidence type="ECO:0000256" key="2">
    <source>
        <dbReference type="ARBA" id="ARBA00022603"/>
    </source>
</evidence>
<dbReference type="GO" id="GO:0032259">
    <property type="term" value="P:methylation"/>
    <property type="evidence" value="ECO:0007669"/>
    <property type="project" value="UniProtKB-KW"/>
</dbReference>
<dbReference type="InterPro" id="IPR011610">
    <property type="entry name" value="SAM_mthyl_Trfase_ML2640-like"/>
</dbReference>
<dbReference type="RefSeq" id="WP_404612123.1">
    <property type="nucleotide sequence ID" value="NZ_JBIYDN010000029.1"/>
</dbReference>
<organism evidence="5 6">
    <name type="scientific">Caballeronia udeis</name>
    <dbReference type="NCBI Taxonomy" id="1232866"/>
    <lineage>
        <taxon>Bacteria</taxon>
        <taxon>Pseudomonadati</taxon>
        <taxon>Pseudomonadota</taxon>
        <taxon>Betaproteobacteria</taxon>
        <taxon>Burkholderiales</taxon>
        <taxon>Burkholderiaceae</taxon>
        <taxon>Caballeronia</taxon>
    </lineage>
</organism>
<dbReference type="PANTHER" id="PTHR43619">
    <property type="entry name" value="S-ADENOSYL-L-METHIONINE-DEPENDENT METHYLTRANSFERASE YKTD-RELATED"/>
    <property type="match status" value="1"/>
</dbReference>
<dbReference type="Proteomes" id="UP001620514">
    <property type="component" value="Unassembled WGS sequence"/>
</dbReference>
<accession>A0ABW8MTB7</accession>
<dbReference type="PANTHER" id="PTHR43619:SF2">
    <property type="entry name" value="S-ADENOSYL-L-METHIONINE-DEPENDENT METHYLTRANSFERASES SUPERFAMILY PROTEIN"/>
    <property type="match status" value="1"/>
</dbReference>
<dbReference type="InterPro" id="IPR029063">
    <property type="entry name" value="SAM-dependent_MTases_sf"/>
</dbReference>
<dbReference type="Pfam" id="PF04072">
    <property type="entry name" value="LCM"/>
    <property type="match status" value="1"/>
</dbReference>
<keyword evidence="2 4" id="KW-0489">Methyltransferase</keyword>
<comment type="similarity">
    <text evidence="1 4">Belongs to the UPF0677 family.</text>
</comment>
<protein>
    <recommendedName>
        <fullName evidence="4">S-adenosyl-L-methionine-dependent methyltransferase</fullName>
        <ecNumber evidence="4">2.1.1.-</ecNumber>
    </recommendedName>
</protein>
<keyword evidence="4" id="KW-0949">S-adenosyl-L-methionine</keyword>
<dbReference type="Gene3D" id="3.40.50.150">
    <property type="entry name" value="Vaccinia Virus protein VP39"/>
    <property type="match status" value="1"/>
</dbReference>
<keyword evidence="3" id="KW-0808">Transferase</keyword>
<comment type="caution">
    <text evidence="5">The sequence shown here is derived from an EMBL/GenBank/DDBJ whole genome shotgun (WGS) entry which is preliminary data.</text>
</comment>
<evidence type="ECO:0000256" key="4">
    <source>
        <dbReference type="RuleBase" id="RU362030"/>
    </source>
</evidence>
<dbReference type="EMBL" id="JBIYDN010000029">
    <property type="protein sequence ID" value="MFK4446918.1"/>
    <property type="molecule type" value="Genomic_DNA"/>
</dbReference>
<dbReference type="InterPro" id="IPR007213">
    <property type="entry name" value="Ppm1/Ppm2/Tcmp"/>
</dbReference>
<comment type="function">
    <text evidence="4">Exhibits S-adenosyl-L-methionine-dependent methyltransferase activity.</text>
</comment>
<name>A0ABW8MTB7_9BURK</name>
<dbReference type="SUPFAM" id="SSF53335">
    <property type="entry name" value="S-adenosyl-L-methionine-dependent methyltransferases"/>
    <property type="match status" value="1"/>
</dbReference>
<reference evidence="5 6" key="1">
    <citation type="submission" date="2024-11" db="EMBL/GenBank/DDBJ databases">
        <title>Using genomics to understand microbial adaptation to soil warming.</title>
        <authorList>
            <person name="Deangelis K.M. PhD."/>
        </authorList>
    </citation>
    <scope>NUCLEOTIDE SEQUENCE [LARGE SCALE GENOMIC DNA]</scope>
    <source>
        <strain evidence="5 6">GAS97</strain>
    </source>
</reference>
<dbReference type="EC" id="2.1.1.-" evidence="4"/>
<evidence type="ECO:0000256" key="3">
    <source>
        <dbReference type="ARBA" id="ARBA00022679"/>
    </source>
</evidence>
<evidence type="ECO:0000313" key="5">
    <source>
        <dbReference type="EMBL" id="MFK4446918.1"/>
    </source>
</evidence>